<dbReference type="Gene3D" id="3.40.50.80">
    <property type="entry name" value="Nucleotide-binding domain of ferredoxin-NADP reductase (FNR) module"/>
    <property type="match status" value="1"/>
</dbReference>
<feature type="transmembrane region" description="Helical" evidence="4">
    <location>
        <begin position="148"/>
        <end position="169"/>
    </location>
</feature>
<sequence length="854" mass="92392">MSRWRLPSLRAVWFQLHWFVGITAGTLLAVIGLTGAIMAFEDELLDVLNPGVMTVDAEARLRLQPEQLLQAAQRVRPGERVVSIVLEADPRSTALVRFAAPPGERRGPDVRVHPYSGAVLPALRFEAAFNWVEELHRWLLLPRAPGRLVLGILALCLLGLALSGLYLRWPRKPASWRTWLTFNTSLRGRSFLWALHAIAGTWALVAYLIVGGTGIYWSFDVVRDTVQGWAGNERRAATETKVQPRKRALKPDGPAALDPAWNTFLAHAPNWASATIRLPERGSGAYQLTWIAQDGPHERARNRMSLRASDGALLKNEPYGAQTVGQRALTTIRPLHTGSYFGLPGRVIMMLASLALPGFAITGWLLYLGRRRQQRALARERAMAMTEQPTTPGAGAPILLAFATQGGQAERIALHSAAALRAGGRAVDLRAVSALSPGELAGYDHALFVAATFGDGEAPDAARRFTRELHAGPLMLAGCKYAVLALGDRNYARYCGYGIALDERLGALGATALFPRIDVDQGDAAALGRWMHALGTLGAAAGTLPAAANDAAPMTDWRLVARTHLNPGSLGAPLYEIVLQTTSDQQWQAGDLLDVAACHTAATLYAWLAASGLDGAARVTWQGEPQPLRDALAWSELPGAGHPFASAQECADALKPLAPRRYSIAGIPQDGALTLLVRQQRHEQGMGLASGWLTAHLAVGGMVRARLATNPGFHGPQDARPCIYIGNGSGMAGLRAHLRSRVLAGQHRNWLLFGERQRAFDSLCAGEIAAWRAAGALPECDLVFSRDDAPEYVQDRLRARADTLRDWVEHDAVIHVCGSLQGMAGEVDAALATILGEAGRDRLIDEGRYRRDVY</sequence>
<evidence type="ECO:0000256" key="4">
    <source>
        <dbReference type="SAM" id="Phobius"/>
    </source>
</evidence>
<evidence type="ECO:0000256" key="2">
    <source>
        <dbReference type="ARBA" id="ARBA00022643"/>
    </source>
</evidence>
<protein>
    <submittedName>
        <fullName evidence="7">Sulfite reductase (NADPH) flavoprotein alpha-component</fullName>
        <ecNumber evidence="7">1.8.1.2</ecNumber>
    </submittedName>
</protein>
<dbReference type="GO" id="GO:0010181">
    <property type="term" value="F:FMN binding"/>
    <property type="evidence" value="ECO:0007669"/>
    <property type="project" value="InterPro"/>
</dbReference>
<dbReference type="SUPFAM" id="SSF63380">
    <property type="entry name" value="Riboflavin synthase domain-like"/>
    <property type="match status" value="1"/>
</dbReference>
<organism evidence="7 8">
    <name type="scientific">Massilia aurea</name>
    <dbReference type="NCBI Taxonomy" id="373040"/>
    <lineage>
        <taxon>Bacteria</taxon>
        <taxon>Pseudomonadati</taxon>
        <taxon>Pseudomonadota</taxon>
        <taxon>Betaproteobacteria</taxon>
        <taxon>Burkholderiales</taxon>
        <taxon>Oxalobacteraceae</taxon>
        <taxon>Telluria group</taxon>
        <taxon>Massilia</taxon>
    </lineage>
</organism>
<dbReference type="PROSITE" id="PS50902">
    <property type="entry name" value="FLAVODOXIN_LIKE"/>
    <property type="match status" value="1"/>
</dbReference>
<evidence type="ECO:0000313" key="7">
    <source>
        <dbReference type="EMBL" id="MBB6133701.1"/>
    </source>
</evidence>
<name>A0A7W9WZL0_9BURK</name>
<dbReference type="InterPro" id="IPR039261">
    <property type="entry name" value="FNR_nucleotide-bd"/>
</dbReference>
<accession>A0A7W9WZL0</accession>
<dbReference type="PRINTS" id="PR00369">
    <property type="entry name" value="FLAVODOXIN"/>
</dbReference>
<dbReference type="AlphaFoldDB" id="A0A7W9WZL0"/>
<dbReference type="Pfam" id="PF00258">
    <property type="entry name" value="Flavodoxin_1"/>
    <property type="match status" value="1"/>
</dbReference>
<evidence type="ECO:0000259" key="6">
    <source>
        <dbReference type="PROSITE" id="PS51384"/>
    </source>
</evidence>
<keyword evidence="8" id="KW-1185">Reference proteome</keyword>
<dbReference type="Pfam" id="PF03929">
    <property type="entry name" value="PepSY_TM"/>
    <property type="match status" value="1"/>
</dbReference>
<dbReference type="Proteomes" id="UP000540787">
    <property type="component" value="Unassembled WGS sequence"/>
</dbReference>
<keyword evidence="1" id="KW-0285">Flavoprotein</keyword>
<evidence type="ECO:0000256" key="3">
    <source>
        <dbReference type="ARBA" id="ARBA00022982"/>
    </source>
</evidence>
<feature type="domain" description="FAD-binding FR-type" evidence="6">
    <location>
        <begin position="552"/>
        <end position="716"/>
    </location>
</feature>
<keyword evidence="7" id="KW-0560">Oxidoreductase</keyword>
<dbReference type="InterPro" id="IPR017938">
    <property type="entry name" value="Riboflavin_synthase-like_b-brl"/>
</dbReference>
<feature type="transmembrane region" description="Helical" evidence="4">
    <location>
        <begin position="347"/>
        <end position="369"/>
    </location>
</feature>
<dbReference type="RefSeq" id="WP_370660807.1">
    <property type="nucleotide sequence ID" value="NZ_JACHBX010000001.1"/>
</dbReference>
<keyword evidence="2" id="KW-0288">FMN</keyword>
<gene>
    <name evidence="7" type="ORF">HD842_001812</name>
</gene>
<dbReference type="PANTHER" id="PTHR34219:SF3">
    <property type="entry name" value="BLL7967 PROTEIN"/>
    <property type="match status" value="1"/>
</dbReference>
<dbReference type="CDD" id="cd06200">
    <property type="entry name" value="SiR_like1"/>
    <property type="match status" value="1"/>
</dbReference>
<keyword evidence="3" id="KW-0813">Transport</keyword>
<dbReference type="InterPro" id="IPR017927">
    <property type="entry name" value="FAD-bd_FR_type"/>
</dbReference>
<reference evidence="7 8" key="1">
    <citation type="submission" date="2020-08" db="EMBL/GenBank/DDBJ databases">
        <title>The Agave Microbiome: Exploring the role of microbial communities in plant adaptations to desert environments.</title>
        <authorList>
            <person name="Partida-Martinez L.P."/>
        </authorList>
    </citation>
    <scope>NUCLEOTIDE SEQUENCE [LARGE SCALE GENOMIC DNA]</scope>
    <source>
        <strain evidence="7 8">AT3.2</strain>
    </source>
</reference>
<keyword evidence="4" id="KW-1133">Transmembrane helix</keyword>
<dbReference type="SUPFAM" id="SSF52343">
    <property type="entry name" value="Ferredoxin reductase-like, C-terminal NADP-linked domain"/>
    <property type="match status" value="1"/>
</dbReference>
<dbReference type="InterPro" id="IPR001094">
    <property type="entry name" value="Flavdoxin-like"/>
</dbReference>
<evidence type="ECO:0000313" key="8">
    <source>
        <dbReference type="Proteomes" id="UP000540787"/>
    </source>
</evidence>
<evidence type="ECO:0000256" key="1">
    <source>
        <dbReference type="ARBA" id="ARBA00022630"/>
    </source>
</evidence>
<proteinExistence type="predicted"/>
<dbReference type="PANTHER" id="PTHR34219">
    <property type="entry name" value="IRON-REGULATED INNER MEMBRANE PROTEIN-RELATED"/>
    <property type="match status" value="1"/>
</dbReference>
<dbReference type="SUPFAM" id="SSF52218">
    <property type="entry name" value="Flavoproteins"/>
    <property type="match status" value="1"/>
</dbReference>
<dbReference type="EC" id="1.8.1.2" evidence="7"/>
<dbReference type="InterPro" id="IPR029039">
    <property type="entry name" value="Flavoprotein-like_sf"/>
</dbReference>
<feature type="transmembrane region" description="Helical" evidence="4">
    <location>
        <begin position="190"/>
        <end position="210"/>
    </location>
</feature>
<comment type="caution">
    <text evidence="7">The sequence shown here is derived from an EMBL/GenBank/DDBJ whole genome shotgun (WGS) entry which is preliminary data.</text>
</comment>
<dbReference type="InterPro" id="IPR005625">
    <property type="entry name" value="PepSY-ass_TM"/>
</dbReference>
<dbReference type="GO" id="GO:0004783">
    <property type="term" value="F:sulfite reductase (NADPH) activity"/>
    <property type="evidence" value="ECO:0007669"/>
    <property type="project" value="UniProtKB-EC"/>
</dbReference>
<dbReference type="EMBL" id="JACHBX010000001">
    <property type="protein sequence ID" value="MBB6133701.1"/>
    <property type="molecule type" value="Genomic_DNA"/>
</dbReference>
<feature type="domain" description="Flavodoxin-like" evidence="5">
    <location>
        <begin position="398"/>
        <end position="535"/>
    </location>
</feature>
<dbReference type="PROSITE" id="PS51384">
    <property type="entry name" value="FAD_FR"/>
    <property type="match status" value="1"/>
</dbReference>
<dbReference type="Gene3D" id="3.40.50.360">
    <property type="match status" value="1"/>
</dbReference>
<dbReference type="InterPro" id="IPR008254">
    <property type="entry name" value="Flavodoxin/NO_synth"/>
</dbReference>
<evidence type="ECO:0000259" key="5">
    <source>
        <dbReference type="PROSITE" id="PS50902"/>
    </source>
</evidence>
<keyword evidence="4" id="KW-0812">Transmembrane</keyword>
<feature type="transmembrane region" description="Helical" evidence="4">
    <location>
        <begin position="12"/>
        <end position="40"/>
    </location>
</feature>
<keyword evidence="4" id="KW-0472">Membrane</keyword>
<keyword evidence="3" id="KW-0249">Electron transport</keyword>